<dbReference type="RefSeq" id="WP_136845925.1">
    <property type="nucleotide sequence ID" value="NZ_SSTM01000004.1"/>
</dbReference>
<keyword evidence="2" id="KW-1185">Reference proteome</keyword>
<comment type="caution">
    <text evidence="1">The sequence shown here is derived from an EMBL/GenBank/DDBJ whole genome shotgun (WGS) entry which is preliminary data.</text>
</comment>
<accession>A0A4V5KJR6</accession>
<dbReference type="Proteomes" id="UP000309454">
    <property type="component" value="Unassembled WGS sequence"/>
</dbReference>
<reference evidence="1 2" key="1">
    <citation type="submission" date="2019-04" db="EMBL/GenBank/DDBJ databases">
        <title>Microbes associate with the intestines of laboratory mice.</title>
        <authorList>
            <person name="Navarre W."/>
            <person name="Wong E."/>
            <person name="Huang K.C."/>
            <person name="Tropini C."/>
            <person name="Ng K."/>
            <person name="Yu B."/>
        </authorList>
    </citation>
    <scope>NUCLEOTIDE SEQUENCE [LARGE SCALE GENOMIC DNA]</scope>
    <source>
        <strain evidence="1 2">NM48_B13</strain>
    </source>
</reference>
<gene>
    <name evidence="1" type="ORF">E5982_07045</name>
</gene>
<evidence type="ECO:0000313" key="2">
    <source>
        <dbReference type="Proteomes" id="UP000309454"/>
    </source>
</evidence>
<evidence type="ECO:0000313" key="1">
    <source>
        <dbReference type="EMBL" id="TJW10298.1"/>
    </source>
</evidence>
<name>A0A4V5KJR6_9ACTN</name>
<dbReference type="EMBL" id="SSTM01000004">
    <property type="protein sequence ID" value="TJW10298.1"/>
    <property type="molecule type" value="Genomic_DNA"/>
</dbReference>
<proteinExistence type="predicted"/>
<dbReference type="AlphaFoldDB" id="A0A4V5KJR6"/>
<sequence>MDPMVSARVPLGLRDQVHQELKAAGSSPTELINAAYKFFLATHTLPGQQSASKPGRRALDGEDRRAIESSIAQSSRPVPASFFGGLSDDELLARNLRGAYEALA</sequence>
<protein>
    <submittedName>
        <fullName evidence="1">Uncharacterized protein</fullName>
    </submittedName>
</protein>
<organism evidence="1 2">
    <name type="scientific">Parvibacter caecicola</name>
    <dbReference type="NCBI Taxonomy" id="747645"/>
    <lineage>
        <taxon>Bacteria</taxon>
        <taxon>Bacillati</taxon>
        <taxon>Actinomycetota</taxon>
        <taxon>Coriobacteriia</taxon>
        <taxon>Coriobacteriales</taxon>
        <taxon>Coriobacteriaceae</taxon>
        <taxon>Parvibacter</taxon>
    </lineage>
</organism>
<dbReference type="OrthoDB" id="3197269at2"/>